<keyword evidence="3" id="KW-1185">Reference proteome</keyword>
<keyword evidence="1" id="KW-0472">Membrane</keyword>
<feature type="transmembrane region" description="Helical" evidence="1">
    <location>
        <begin position="48"/>
        <end position="65"/>
    </location>
</feature>
<keyword evidence="1" id="KW-1133">Transmembrane helix</keyword>
<accession>A0A8R1EJI6</accession>
<organism evidence="2 3">
    <name type="scientific">Caenorhabditis japonica</name>
    <dbReference type="NCBI Taxonomy" id="281687"/>
    <lineage>
        <taxon>Eukaryota</taxon>
        <taxon>Metazoa</taxon>
        <taxon>Ecdysozoa</taxon>
        <taxon>Nematoda</taxon>
        <taxon>Chromadorea</taxon>
        <taxon>Rhabditida</taxon>
        <taxon>Rhabditina</taxon>
        <taxon>Rhabditomorpha</taxon>
        <taxon>Rhabditoidea</taxon>
        <taxon>Rhabditidae</taxon>
        <taxon>Peloderinae</taxon>
        <taxon>Caenorhabditis</taxon>
    </lineage>
</organism>
<dbReference type="EnsemblMetazoa" id="CJA37810.1">
    <property type="protein sequence ID" value="CJA37810.1"/>
    <property type="gene ID" value="WBGene00213657"/>
</dbReference>
<evidence type="ECO:0000313" key="3">
    <source>
        <dbReference type="Proteomes" id="UP000005237"/>
    </source>
</evidence>
<reference evidence="3" key="1">
    <citation type="submission" date="2010-08" db="EMBL/GenBank/DDBJ databases">
        <authorList>
            <consortium name="Caenorhabditis japonica Sequencing Consortium"/>
            <person name="Wilson R.K."/>
        </authorList>
    </citation>
    <scope>NUCLEOTIDE SEQUENCE [LARGE SCALE GENOMIC DNA]</scope>
    <source>
        <strain evidence="3">DF5081</strain>
    </source>
</reference>
<keyword evidence="1" id="KW-0812">Transmembrane</keyword>
<proteinExistence type="predicted"/>
<name>A0A8R1EJI6_CAEJA</name>
<evidence type="ECO:0000313" key="2">
    <source>
        <dbReference type="EnsemblMetazoa" id="CJA37810.1"/>
    </source>
</evidence>
<protein>
    <submittedName>
        <fullName evidence="2">Uncharacterized protein</fullName>
    </submittedName>
</protein>
<sequence length="66" mass="7924">MHAFNVNIYTVYLSVDLILYRRKDLQSLFFVNLFFMPLCLDDQTNGDVLQPTTPTIFFFFILFCFR</sequence>
<evidence type="ECO:0000256" key="1">
    <source>
        <dbReference type="SAM" id="Phobius"/>
    </source>
</evidence>
<dbReference type="AlphaFoldDB" id="A0A8R1EJI6"/>
<dbReference type="Proteomes" id="UP000005237">
    <property type="component" value="Unassembled WGS sequence"/>
</dbReference>
<reference evidence="2" key="2">
    <citation type="submission" date="2022-06" db="UniProtKB">
        <authorList>
            <consortium name="EnsemblMetazoa"/>
        </authorList>
    </citation>
    <scope>IDENTIFICATION</scope>
    <source>
        <strain evidence="2">DF5081</strain>
    </source>
</reference>